<evidence type="ECO:0000256" key="5">
    <source>
        <dbReference type="ARBA" id="ARBA00023015"/>
    </source>
</evidence>
<dbReference type="EMBL" id="QQOH01000001">
    <property type="protein sequence ID" value="RDE25300.1"/>
    <property type="molecule type" value="Genomic_DNA"/>
</dbReference>
<feature type="DNA-binding region" description="OmpR/PhoB-type" evidence="9">
    <location>
        <begin position="136"/>
        <end position="236"/>
    </location>
</feature>
<feature type="modified residue" description="4-aspartylphosphate" evidence="8">
    <location>
        <position position="59"/>
    </location>
</feature>
<evidence type="ECO:0000256" key="2">
    <source>
        <dbReference type="ARBA" id="ARBA00022490"/>
    </source>
</evidence>
<dbReference type="PROSITE" id="PS51755">
    <property type="entry name" value="OMPR_PHOB"/>
    <property type="match status" value="1"/>
</dbReference>
<evidence type="ECO:0000256" key="8">
    <source>
        <dbReference type="PROSITE-ProRule" id="PRU00169"/>
    </source>
</evidence>
<evidence type="ECO:0000256" key="4">
    <source>
        <dbReference type="ARBA" id="ARBA00023012"/>
    </source>
</evidence>
<dbReference type="GO" id="GO:0000976">
    <property type="term" value="F:transcription cis-regulatory region binding"/>
    <property type="evidence" value="ECO:0007669"/>
    <property type="project" value="TreeGrafter"/>
</dbReference>
<proteinExistence type="predicted"/>
<feature type="domain" description="OmpR/PhoB-type" evidence="11">
    <location>
        <begin position="136"/>
        <end position="236"/>
    </location>
</feature>
<dbReference type="GO" id="GO:0006355">
    <property type="term" value="P:regulation of DNA-templated transcription"/>
    <property type="evidence" value="ECO:0007669"/>
    <property type="project" value="InterPro"/>
</dbReference>
<dbReference type="InterPro" id="IPR016032">
    <property type="entry name" value="Sig_transdc_resp-reg_C-effctor"/>
</dbReference>
<dbReference type="Pfam" id="PF00072">
    <property type="entry name" value="Response_reg"/>
    <property type="match status" value="1"/>
</dbReference>
<accession>A0A369WT74</accession>
<comment type="subcellular location">
    <subcellularLocation>
        <location evidence="1">Cytoplasm</location>
    </subcellularLocation>
</comment>
<dbReference type="InterPro" id="IPR039420">
    <property type="entry name" value="WalR-like"/>
</dbReference>
<evidence type="ECO:0000259" key="11">
    <source>
        <dbReference type="PROSITE" id="PS51755"/>
    </source>
</evidence>
<dbReference type="GO" id="GO:0032993">
    <property type="term" value="C:protein-DNA complex"/>
    <property type="evidence" value="ECO:0007669"/>
    <property type="project" value="TreeGrafter"/>
</dbReference>
<dbReference type="OrthoDB" id="9802426at2"/>
<dbReference type="Gene3D" id="3.40.50.2300">
    <property type="match status" value="1"/>
</dbReference>
<dbReference type="GO" id="GO:0005829">
    <property type="term" value="C:cytosol"/>
    <property type="evidence" value="ECO:0007669"/>
    <property type="project" value="TreeGrafter"/>
</dbReference>
<keyword evidence="5" id="KW-0805">Transcription regulation</keyword>
<dbReference type="SMART" id="SM00862">
    <property type="entry name" value="Trans_reg_C"/>
    <property type="match status" value="1"/>
</dbReference>
<evidence type="ECO:0000256" key="7">
    <source>
        <dbReference type="ARBA" id="ARBA00023163"/>
    </source>
</evidence>
<keyword evidence="13" id="KW-1185">Reference proteome</keyword>
<evidence type="ECO:0000313" key="12">
    <source>
        <dbReference type="EMBL" id="RDE25300.1"/>
    </source>
</evidence>
<dbReference type="PANTHER" id="PTHR48111:SF4">
    <property type="entry name" value="DNA-BINDING DUAL TRANSCRIPTIONAL REGULATOR OMPR"/>
    <property type="match status" value="1"/>
</dbReference>
<dbReference type="InterPro" id="IPR001789">
    <property type="entry name" value="Sig_transdc_resp-reg_receiver"/>
</dbReference>
<feature type="domain" description="Response regulatory" evidence="10">
    <location>
        <begin position="9"/>
        <end position="123"/>
    </location>
</feature>
<dbReference type="FunFam" id="3.40.50.2300:FF:000001">
    <property type="entry name" value="DNA-binding response regulator PhoB"/>
    <property type="match status" value="1"/>
</dbReference>
<name>A0A369WT74_9GAMM</name>
<organism evidence="12 13">
    <name type="scientific">Motiliproteus coralliicola</name>
    <dbReference type="NCBI Taxonomy" id="2283196"/>
    <lineage>
        <taxon>Bacteria</taxon>
        <taxon>Pseudomonadati</taxon>
        <taxon>Pseudomonadota</taxon>
        <taxon>Gammaproteobacteria</taxon>
        <taxon>Oceanospirillales</taxon>
        <taxon>Oceanospirillaceae</taxon>
        <taxon>Motiliproteus</taxon>
    </lineage>
</organism>
<dbReference type="PANTHER" id="PTHR48111">
    <property type="entry name" value="REGULATOR OF RPOS"/>
    <property type="match status" value="1"/>
</dbReference>
<keyword evidence="3 8" id="KW-0597">Phosphoprotein</keyword>
<comment type="caution">
    <text evidence="12">The sequence shown here is derived from an EMBL/GenBank/DDBJ whole genome shotgun (WGS) entry which is preliminary data.</text>
</comment>
<dbReference type="Gene3D" id="6.10.250.690">
    <property type="match status" value="1"/>
</dbReference>
<keyword evidence="4" id="KW-0902">Two-component regulatory system</keyword>
<dbReference type="GO" id="GO:0000156">
    <property type="term" value="F:phosphorelay response regulator activity"/>
    <property type="evidence" value="ECO:0007669"/>
    <property type="project" value="TreeGrafter"/>
</dbReference>
<keyword evidence="6 9" id="KW-0238">DNA-binding</keyword>
<evidence type="ECO:0000256" key="3">
    <source>
        <dbReference type="ARBA" id="ARBA00022553"/>
    </source>
</evidence>
<sequence length="242" mass="26967">MTSAEQSKQILIVDDDREIRELLESYLQKNGYRVVALEDGTRVSEYLQADPCIDLIVLDVMMPGEDGFSVCRRVRAESETPIIMLTASAEETDRIVGLEIGADDYVAKPFNPRELLARIKAVLRRSSPTSAGPAKGRFLCFANWRLDTVNRDLIDPQGVVMPLSGADYSLLLLFLQHPNQVLSRDDLLGLTRGREASPYDRSIDVQLSRLRQRLGEDAKDPHIIKTVRGAGYVLAAEVEPGQ</sequence>
<evidence type="ECO:0000259" key="10">
    <source>
        <dbReference type="PROSITE" id="PS50110"/>
    </source>
</evidence>
<evidence type="ECO:0000256" key="9">
    <source>
        <dbReference type="PROSITE-ProRule" id="PRU01091"/>
    </source>
</evidence>
<dbReference type="Proteomes" id="UP000253769">
    <property type="component" value="Unassembled WGS sequence"/>
</dbReference>
<dbReference type="Pfam" id="PF00486">
    <property type="entry name" value="Trans_reg_C"/>
    <property type="match status" value="1"/>
</dbReference>
<dbReference type="FunFam" id="1.10.10.10:FF:000099">
    <property type="entry name" value="Two-component system response regulator TorR"/>
    <property type="match status" value="1"/>
</dbReference>
<dbReference type="Gene3D" id="1.10.10.10">
    <property type="entry name" value="Winged helix-like DNA-binding domain superfamily/Winged helix DNA-binding domain"/>
    <property type="match status" value="1"/>
</dbReference>
<keyword evidence="2" id="KW-0963">Cytoplasm</keyword>
<dbReference type="AlphaFoldDB" id="A0A369WT74"/>
<dbReference type="SUPFAM" id="SSF46894">
    <property type="entry name" value="C-terminal effector domain of the bipartite response regulators"/>
    <property type="match status" value="1"/>
</dbReference>
<dbReference type="RefSeq" id="WP_114694888.1">
    <property type="nucleotide sequence ID" value="NZ_QQOH01000001.1"/>
</dbReference>
<dbReference type="InterPro" id="IPR001867">
    <property type="entry name" value="OmpR/PhoB-type_DNA-bd"/>
</dbReference>
<evidence type="ECO:0000313" key="13">
    <source>
        <dbReference type="Proteomes" id="UP000253769"/>
    </source>
</evidence>
<protein>
    <submittedName>
        <fullName evidence="12">Response regulator</fullName>
    </submittedName>
</protein>
<dbReference type="SUPFAM" id="SSF52172">
    <property type="entry name" value="CheY-like"/>
    <property type="match status" value="1"/>
</dbReference>
<gene>
    <name evidence="12" type="ORF">DV711_02170</name>
</gene>
<keyword evidence="7" id="KW-0804">Transcription</keyword>
<dbReference type="PROSITE" id="PS50110">
    <property type="entry name" value="RESPONSE_REGULATORY"/>
    <property type="match status" value="1"/>
</dbReference>
<dbReference type="SMART" id="SM00448">
    <property type="entry name" value="REC"/>
    <property type="match status" value="1"/>
</dbReference>
<dbReference type="InterPro" id="IPR036388">
    <property type="entry name" value="WH-like_DNA-bd_sf"/>
</dbReference>
<reference evidence="12 13" key="1">
    <citation type="submission" date="2018-07" db="EMBL/GenBank/DDBJ databases">
        <title>Motiliproteus coralliicola sp. nov., a bacterium isolated from Coral.</title>
        <authorList>
            <person name="Wang G."/>
        </authorList>
    </citation>
    <scope>NUCLEOTIDE SEQUENCE [LARGE SCALE GENOMIC DNA]</scope>
    <source>
        <strain evidence="12 13">C34</strain>
    </source>
</reference>
<dbReference type="CDD" id="cd00383">
    <property type="entry name" value="trans_reg_C"/>
    <property type="match status" value="1"/>
</dbReference>
<evidence type="ECO:0000256" key="1">
    <source>
        <dbReference type="ARBA" id="ARBA00004496"/>
    </source>
</evidence>
<dbReference type="InterPro" id="IPR011006">
    <property type="entry name" value="CheY-like_superfamily"/>
</dbReference>
<evidence type="ECO:0000256" key="6">
    <source>
        <dbReference type="ARBA" id="ARBA00023125"/>
    </source>
</evidence>